<evidence type="ECO:0000313" key="3">
    <source>
        <dbReference type="Proteomes" id="UP001177003"/>
    </source>
</evidence>
<dbReference type="EMBL" id="OX465084">
    <property type="protein sequence ID" value="CAI9300174.1"/>
    <property type="molecule type" value="Genomic_DNA"/>
</dbReference>
<protein>
    <recommendedName>
        <fullName evidence="1">Glycosyl hydrolase family 38 C-terminal domain-containing protein</fullName>
    </recommendedName>
</protein>
<dbReference type="InterPro" id="IPR011682">
    <property type="entry name" value="Glyco_hydro_38_C"/>
</dbReference>
<sequence length="488" mass="54392">MIAKVAIAVVGVFLGWIYTRIKPPPPRVCGSPGGPPITSPRIQLNDGRHLPYREWGVPKDKANYKIIVISYCSPTETNLSSGKKLVVVVYNSRGWKRSDVIRLPVSIILASVPPLGFTTYVVSSTKKPAWNSVNEAFYKHTKTGKDGIEVGTGNLKLIYSGSEGNVSQYVNSRSSITASVKQSYNFYAGFDGTTGEQASGAYIFRPNGTYSIDTQEQTPIKVLNGPIYDEVHQKINPCIYQITRVFKNKEHAEVEFTVGPKPFDDGVGKEIVTQITTTMKSNKTFYIDSNGRDFLQRIRDYREDWNLEVNQPIAGNYYPVNLGIYLKDETSELSFLVDRSVGGSSIVDGKLELMLHRRLLYDDGKGVAEALNETVCVGNDCRGLTDEKTGTNFQVSTFSGMDSSYSLPDNVALLTLQELEDGKILLRLAHLYEVGEDKDLSVMTSVELLKLFAKRKIKAQLHSLMKNRIYNFASYTLSTISSRFFLLI</sequence>
<gene>
    <name evidence="2" type="ORF">LSALG_LOCUS38830</name>
</gene>
<dbReference type="InterPro" id="IPR011013">
    <property type="entry name" value="Gal_mutarotase_sf_dom"/>
</dbReference>
<dbReference type="Proteomes" id="UP001177003">
    <property type="component" value="Chromosome 8"/>
</dbReference>
<dbReference type="AlphaFoldDB" id="A0AA36ELA3"/>
<evidence type="ECO:0000259" key="1">
    <source>
        <dbReference type="Pfam" id="PF07748"/>
    </source>
</evidence>
<name>A0AA36ELA3_LACSI</name>
<organism evidence="2 3">
    <name type="scientific">Lactuca saligna</name>
    <name type="common">Willowleaf lettuce</name>
    <dbReference type="NCBI Taxonomy" id="75948"/>
    <lineage>
        <taxon>Eukaryota</taxon>
        <taxon>Viridiplantae</taxon>
        <taxon>Streptophyta</taxon>
        <taxon>Embryophyta</taxon>
        <taxon>Tracheophyta</taxon>
        <taxon>Spermatophyta</taxon>
        <taxon>Magnoliopsida</taxon>
        <taxon>eudicotyledons</taxon>
        <taxon>Gunneridae</taxon>
        <taxon>Pentapetalae</taxon>
        <taxon>asterids</taxon>
        <taxon>campanulids</taxon>
        <taxon>Asterales</taxon>
        <taxon>Asteraceae</taxon>
        <taxon>Cichorioideae</taxon>
        <taxon>Cichorieae</taxon>
        <taxon>Lactucinae</taxon>
        <taxon>Lactuca</taxon>
    </lineage>
</organism>
<dbReference type="GO" id="GO:0004559">
    <property type="term" value="F:alpha-mannosidase activity"/>
    <property type="evidence" value="ECO:0007669"/>
    <property type="project" value="InterPro"/>
</dbReference>
<feature type="domain" description="Glycosyl hydrolase family 38 C-terminal" evidence="1">
    <location>
        <begin position="151"/>
        <end position="364"/>
    </location>
</feature>
<dbReference type="InterPro" id="IPR013780">
    <property type="entry name" value="Glyco_hydro_b"/>
</dbReference>
<proteinExistence type="predicted"/>
<dbReference type="Gene3D" id="2.70.98.30">
    <property type="entry name" value="Golgi alpha-mannosidase II, domain 4"/>
    <property type="match status" value="1"/>
</dbReference>
<reference evidence="2" key="1">
    <citation type="submission" date="2023-04" db="EMBL/GenBank/DDBJ databases">
        <authorList>
            <person name="Vijverberg K."/>
            <person name="Xiong W."/>
            <person name="Schranz E."/>
        </authorList>
    </citation>
    <scope>NUCLEOTIDE SEQUENCE</scope>
</reference>
<dbReference type="Gene3D" id="2.60.40.1360">
    <property type="match status" value="1"/>
</dbReference>
<dbReference type="InterPro" id="IPR050843">
    <property type="entry name" value="Glycosyl_Hydrlase_38"/>
</dbReference>
<dbReference type="PANTHER" id="PTHR11607:SF3">
    <property type="entry name" value="LYSOSOMAL ALPHA-MANNOSIDASE"/>
    <property type="match status" value="1"/>
</dbReference>
<dbReference type="SUPFAM" id="SSF74650">
    <property type="entry name" value="Galactose mutarotase-like"/>
    <property type="match status" value="1"/>
</dbReference>
<accession>A0AA36ELA3</accession>
<dbReference type="GO" id="GO:0006013">
    <property type="term" value="P:mannose metabolic process"/>
    <property type="evidence" value="ECO:0007669"/>
    <property type="project" value="InterPro"/>
</dbReference>
<dbReference type="Pfam" id="PF07748">
    <property type="entry name" value="Glyco_hydro_38C"/>
    <property type="match status" value="1"/>
</dbReference>
<evidence type="ECO:0000313" key="2">
    <source>
        <dbReference type="EMBL" id="CAI9300174.1"/>
    </source>
</evidence>
<dbReference type="Gene3D" id="2.60.40.1180">
    <property type="entry name" value="Golgi alpha-mannosidase II"/>
    <property type="match status" value="1"/>
</dbReference>
<keyword evidence="3" id="KW-1185">Reference proteome</keyword>
<dbReference type="GO" id="GO:0030246">
    <property type="term" value="F:carbohydrate binding"/>
    <property type="evidence" value="ECO:0007669"/>
    <property type="project" value="InterPro"/>
</dbReference>
<dbReference type="PANTHER" id="PTHR11607">
    <property type="entry name" value="ALPHA-MANNOSIDASE"/>
    <property type="match status" value="1"/>
</dbReference>